<feature type="compositionally biased region" description="Basic and acidic residues" evidence="1">
    <location>
        <begin position="114"/>
        <end position="136"/>
    </location>
</feature>
<proteinExistence type="predicted"/>
<evidence type="ECO:0000256" key="1">
    <source>
        <dbReference type="SAM" id="MobiDB-lite"/>
    </source>
</evidence>
<dbReference type="AlphaFoldDB" id="A0AAF0ULB8"/>
<dbReference type="Proteomes" id="UP001234989">
    <property type="component" value="Chromosome 9"/>
</dbReference>
<accession>A0AAF0ULB8</accession>
<protein>
    <submittedName>
        <fullName evidence="2">Uncharacterized protein</fullName>
    </submittedName>
</protein>
<dbReference type="EMBL" id="CP133620">
    <property type="protein sequence ID" value="WMV47548.1"/>
    <property type="molecule type" value="Genomic_DNA"/>
</dbReference>
<name>A0AAF0ULB8_SOLVR</name>
<feature type="compositionally biased region" description="Basic and acidic residues" evidence="1">
    <location>
        <begin position="87"/>
        <end position="105"/>
    </location>
</feature>
<evidence type="ECO:0000313" key="3">
    <source>
        <dbReference type="Proteomes" id="UP001234989"/>
    </source>
</evidence>
<gene>
    <name evidence="2" type="ORF">MTR67_040933</name>
</gene>
<reference evidence="2" key="1">
    <citation type="submission" date="2023-08" db="EMBL/GenBank/DDBJ databases">
        <title>A de novo genome assembly of Solanum verrucosum Schlechtendal, a Mexican diploid species geographically isolated from the other diploid A-genome species in potato relatives.</title>
        <authorList>
            <person name="Hosaka K."/>
        </authorList>
    </citation>
    <scope>NUCLEOTIDE SEQUENCE</scope>
    <source>
        <tissue evidence="2">Young leaves</tissue>
    </source>
</reference>
<feature type="compositionally biased region" description="Basic and acidic residues" evidence="1">
    <location>
        <begin position="156"/>
        <end position="189"/>
    </location>
</feature>
<feature type="compositionally biased region" description="Basic residues" evidence="1">
    <location>
        <begin position="77"/>
        <end position="86"/>
    </location>
</feature>
<evidence type="ECO:0000313" key="2">
    <source>
        <dbReference type="EMBL" id="WMV47548.1"/>
    </source>
</evidence>
<feature type="region of interest" description="Disordered" evidence="1">
    <location>
        <begin position="50"/>
        <end position="189"/>
    </location>
</feature>
<keyword evidence="3" id="KW-1185">Reference proteome</keyword>
<sequence>MGGGGTKVESNSWLVDDRWVLETQTHQIAALKENQMENLKVALKIGAEHDTQKKQHDTLAHFEEGEVNDLAKEKVEGKRHKKKEKRRGRDDSSNIDNSEIHAKESKKTRKKAHASSDSDTKEKRHVAENKYDDGRDAKKKTSQRGRRYDSDEDDHDNDRDVMNKMIQKEKRHVAEDKYDDGRDTRNKTS</sequence>
<feature type="compositionally biased region" description="Basic and acidic residues" evidence="1">
    <location>
        <begin position="50"/>
        <end position="76"/>
    </location>
</feature>
<organism evidence="2 3">
    <name type="scientific">Solanum verrucosum</name>
    <dbReference type="NCBI Taxonomy" id="315347"/>
    <lineage>
        <taxon>Eukaryota</taxon>
        <taxon>Viridiplantae</taxon>
        <taxon>Streptophyta</taxon>
        <taxon>Embryophyta</taxon>
        <taxon>Tracheophyta</taxon>
        <taxon>Spermatophyta</taxon>
        <taxon>Magnoliopsida</taxon>
        <taxon>eudicotyledons</taxon>
        <taxon>Gunneridae</taxon>
        <taxon>Pentapetalae</taxon>
        <taxon>asterids</taxon>
        <taxon>lamiids</taxon>
        <taxon>Solanales</taxon>
        <taxon>Solanaceae</taxon>
        <taxon>Solanoideae</taxon>
        <taxon>Solaneae</taxon>
        <taxon>Solanum</taxon>
    </lineage>
</organism>